<dbReference type="AlphaFoldDB" id="A0A494TDM6"/>
<keyword evidence="2" id="KW-1185">Reference proteome</keyword>
<reference evidence="1 2" key="1">
    <citation type="submission" date="2018-09" db="EMBL/GenBank/DDBJ databases">
        <title>Sphingomonas peninsula sp. nov., isolated from fildes peninsula, Antarctic soil.</title>
        <authorList>
            <person name="Yingchao G."/>
        </authorList>
    </citation>
    <scope>NUCLEOTIDE SEQUENCE [LARGE SCALE GENOMIC DNA]</scope>
    <source>
        <strain evidence="1 2">YZ-8</strain>
    </source>
</reference>
<accession>A0A494TDM6</accession>
<dbReference type="InterPro" id="IPR025324">
    <property type="entry name" value="DUF4230"/>
</dbReference>
<dbReference type="OrthoDB" id="7558887at2"/>
<name>A0A494TDM6_SPHPE</name>
<dbReference type="EMBL" id="CP032829">
    <property type="protein sequence ID" value="AYJ87330.1"/>
    <property type="molecule type" value="Genomic_DNA"/>
</dbReference>
<dbReference type="Pfam" id="PF14014">
    <property type="entry name" value="DUF4230"/>
    <property type="match status" value="1"/>
</dbReference>
<protein>
    <submittedName>
        <fullName evidence="1">DUF4230 domain-containing protein</fullName>
    </submittedName>
</protein>
<gene>
    <name evidence="1" type="ORF">D3Y57_17080</name>
</gene>
<dbReference type="RefSeq" id="WP_121154524.1">
    <property type="nucleotide sequence ID" value="NZ_CP032829.1"/>
</dbReference>
<evidence type="ECO:0000313" key="2">
    <source>
        <dbReference type="Proteomes" id="UP000276254"/>
    </source>
</evidence>
<evidence type="ECO:0000313" key="1">
    <source>
        <dbReference type="EMBL" id="AYJ87330.1"/>
    </source>
</evidence>
<organism evidence="1 2">
    <name type="scientific">Sphingomonas paeninsulae</name>
    <dbReference type="NCBI Taxonomy" id="2319844"/>
    <lineage>
        <taxon>Bacteria</taxon>
        <taxon>Pseudomonadati</taxon>
        <taxon>Pseudomonadota</taxon>
        <taxon>Alphaproteobacteria</taxon>
        <taxon>Sphingomonadales</taxon>
        <taxon>Sphingomonadaceae</taxon>
        <taxon>Sphingomonas</taxon>
    </lineage>
</organism>
<dbReference type="Proteomes" id="UP000276254">
    <property type="component" value="Chromosome"/>
</dbReference>
<proteinExistence type="predicted"/>
<sequence length="226" mass="24578">MPKPLVFIVILAVLAFGGYVGYEKYVERYTVERDDTLVLSKVVTATFAKGSSLKVGTLSGTVQAAATDVRGFGLLNSDQVIKAPYSVDYFVDLSRLSLQNYIWNPKSRTLSIRVPEVTVAPANVDESKMMVRRRGLFITSAAFDAMSRISSTQAVKVAQAAASNPENLGKARDNARVALAALLRAPLNAAGIADVNIVVHFPTDGDRSNQRWDESRSLARVLEDAR</sequence>
<dbReference type="KEGG" id="spha:D3Y57_17080"/>